<dbReference type="Gene3D" id="3.40.50.1390">
    <property type="entry name" value="Resolvase, N-terminal catalytic domain"/>
    <property type="match status" value="1"/>
</dbReference>
<feature type="domain" description="Resolvase/invertase-type recombinase catalytic" evidence="2">
    <location>
        <begin position="3"/>
        <end position="142"/>
    </location>
</feature>
<dbReference type="PANTHER" id="PTHR30461:SF26">
    <property type="entry name" value="RESOLVASE HOMOLOG YNEB"/>
    <property type="match status" value="1"/>
</dbReference>
<evidence type="ECO:0000259" key="2">
    <source>
        <dbReference type="PROSITE" id="PS51736"/>
    </source>
</evidence>
<accession>A0AA41R0D6</accession>
<evidence type="ECO:0000256" key="1">
    <source>
        <dbReference type="ARBA" id="ARBA00009913"/>
    </source>
</evidence>
<dbReference type="CDD" id="cd00569">
    <property type="entry name" value="HTH_Hin_like"/>
    <property type="match status" value="1"/>
</dbReference>
<dbReference type="AlphaFoldDB" id="A0AA41R0D6"/>
<dbReference type="InterPro" id="IPR050639">
    <property type="entry name" value="SSR_resolvase"/>
</dbReference>
<dbReference type="SUPFAM" id="SSF46689">
    <property type="entry name" value="Homeodomain-like"/>
    <property type="match status" value="1"/>
</dbReference>
<dbReference type="Proteomes" id="UP001165341">
    <property type="component" value="Unassembled WGS sequence"/>
</dbReference>
<dbReference type="InterPro" id="IPR009057">
    <property type="entry name" value="Homeodomain-like_sf"/>
</dbReference>
<sequence>MGTLIGYARVSPQALETDHQVRDLAAAGVRPDDLYVDHGVSGARTDHSLLERAIGTLREGDTLVITTLASLGRSTSDLLALTGTLRANGAAFRVLDISESTDNSSASGRNTVLTVLTAVAGMELEVARERIRESVFKRRSSSTRRGGRRKTFTEHQIRNALRLIESGEQPSQVARDLGMSRTTLYRRINDIQP</sequence>
<name>A0AA41R0D6_9MICO</name>
<dbReference type="GO" id="GO:0003677">
    <property type="term" value="F:DNA binding"/>
    <property type="evidence" value="ECO:0007669"/>
    <property type="project" value="InterPro"/>
</dbReference>
<dbReference type="InterPro" id="IPR036162">
    <property type="entry name" value="Resolvase-like_N_sf"/>
</dbReference>
<evidence type="ECO:0000313" key="3">
    <source>
        <dbReference type="EMBL" id="MCI4660168.1"/>
    </source>
</evidence>
<dbReference type="Pfam" id="PF00239">
    <property type="entry name" value="Resolvase"/>
    <property type="match status" value="1"/>
</dbReference>
<dbReference type="SMART" id="SM00857">
    <property type="entry name" value="Resolvase"/>
    <property type="match status" value="1"/>
</dbReference>
<dbReference type="RefSeq" id="WP_243013575.1">
    <property type="nucleotide sequence ID" value="NZ_JALGAR010000011.1"/>
</dbReference>
<dbReference type="PANTHER" id="PTHR30461">
    <property type="entry name" value="DNA-INVERTASE FROM LAMBDOID PROPHAGE"/>
    <property type="match status" value="1"/>
</dbReference>
<dbReference type="CDD" id="cd03768">
    <property type="entry name" value="SR_ResInv"/>
    <property type="match status" value="1"/>
</dbReference>
<dbReference type="Pfam" id="PF02796">
    <property type="entry name" value="HTH_7"/>
    <property type="match status" value="1"/>
</dbReference>
<proteinExistence type="inferred from homology"/>
<dbReference type="GO" id="GO:0000150">
    <property type="term" value="F:DNA strand exchange activity"/>
    <property type="evidence" value="ECO:0007669"/>
    <property type="project" value="InterPro"/>
</dbReference>
<comment type="caution">
    <text evidence="3">The sequence shown here is derived from an EMBL/GenBank/DDBJ whole genome shotgun (WGS) entry which is preliminary data.</text>
</comment>
<dbReference type="EMBL" id="JALGAR010000011">
    <property type="protein sequence ID" value="MCI4660168.1"/>
    <property type="molecule type" value="Genomic_DNA"/>
</dbReference>
<evidence type="ECO:0000313" key="4">
    <source>
        <dbReference type="Proteomes" id="UP001165341"/>
    </source>
</evidence>
<dbReference type="InterPro" id="IPR006119">
    <property type="entry name" value="Resolv_N"/>
</dbReference>
<protein>
    <submittedName>
        <fullName evidence="3">Recombinase family protein</fullName>
    </submittedName>
</protein>
<gene>
    <name evidence="3" type="ORF">MQH31_20355</name>
</gene>
<dbReference type="PROSITE" id="PS51736">
    <property type="entry name" value="RECOMBINASES_3"/>
    <property type="match status" value="1"/>
</dbReference>
<dbReference type="InterPro" id="IPR006120">
    <property type="entry name" value="Resolvase_HTH_dom"/>
</dbReference>
<keyword evidence="4" id="KW-1185">Reference proteome</keyword>
<dbReference type="Gene3D" id="1.10.10.60">
    <property type="entry name" value="Homeodomain-like"/>
    <property type="match status" value="1"/>
</dbReference>
<dbReference type="SUPFAM" id="SSF53041">
    <property type="entry name" value="Resolvase-like"/>
    <property type="match status" value="1"/>
</dbReference>
<comment type="similarity">
    <text evidence="1">Belongs to the site-specific recombinase resolvase family.</text>
</comment>
<reference evidence="3" key="1">
    <citation type="submission" date="2022-03" db="EMBL/GenBank/DDBJ databases">
        <title>Cryobacterium sp. nov. strain ZS14-85, isolated from Antarctic soil.</title>
        <authorList>
            <person name="Li J."/>
            <person name="Niu G."/>
        </authorList>
    </citation>
    <scope>NUCLEOTIDE SEQUENCE</scope>
    <source>
        <strain evidence="3">ZS14-85</strain>
    </source>
</reference>
<organism evidence="3 4">
    <name type="scientific">Cryobacterium zhongshanensis</name>
    <dbReference type="NCBI Taxonomy" id="2928153"/>
    <lineage>
        <taxon>Bacteria</taxon>
        <taxon>Bacillati</taxon>
        <taxon>Actinomycetota</taxon>
        <taxon>Actinomycetes</taxon>
        <taxon>Micrococcales</taxon>
        <taxon>Microbacteriaceae</taxon>
        <taxon>Cryobacterium</taxon>
    </lineage>
</organism>